<dbReference type="GO" id="GO:0004497">
    <property type="term" value="F:monooxygenase activity"/>
    <property type="evidence" value="ECO:0007669"/>
    <property type="project" value="UniProtKB-KW"/>
</dbReference>
<dbReference type="SUPFAM" id="SSF51905">
    <property type="entry name" value="FAD/NAD(P)-binding domain"/>
    <property type="match status" value="1"/>
</dbReference>
<sequence length="379" mass="40310">MRKAIVVGGGVGGLAAAVALHRQGWRIEVLERAPAFTEVGAGLALQPNALRALDALGLGAAVRERALTDPPLGIRDQTGRWLIRNDLAGLRRRYGQWALIHRADLLDLLLAALPAEALRPGVEVRQVGADGTVVHTQGTATADLVVAADGLHSVTRRSLWPQAPGPRYAGYVTWRFIAPPRPVEGSVESWGRGERFGYAPLPDGRVYCYVMANAPRGAGGGLAELRRRFAGWHNPIPALLDAVAAEHAGPGQHPDEHAVLRHDTHELPDLDSYVSGRVALLGDAAHAMTPNLGQGAGQALEDAVVLGKAVASADVTAALAAYDRSRRPRTQRVVRRSHQLGVLAHQESAVLGTARNTALRMTPPSVYTRSLGSVLSWTA</sequence>
<protein>
    <submittedName>
        <fullName evidence="4">2-polyprenyl-6-methoxyphenol hydroxylase</fullName>
    </submittedName>
</protein>
<reference evidence="4" key="1">
    <citation type="submission" date="2022-06" db="EMBL/GenBank/DDBJ databases">
        <title>Genomic Encyclopedia of Archaeal and Bacterial Type Strains, Phase II (KMG-II): from individual species to whole genera.</title>
        <authorList>
            <person name="Goeker M."/>
        </authorList>
    </citation>
    <scope>NUCLEOTIDE SEQUENCE</scope>
    <source>
        <strain evidence="4">DSM 43935</strain>
    </source>
</reference>
<organism evidence="4 5">
    <name type="scientific">Goodfellowiella coeruleoviolacea</name>
    <dbReference type="NCBI Taxonomy" id="334858"/>
    <lineage>
        <taxon>Bacteria</taxon>
        <taxon>Bacillati</taxon>
        <taxon>Actinomycetota</taxon>
        <taxon>Actinomycetes</taxon>
        <taxon>Pseudonocardiales</taxon>
        <taxon>Pseudonocardiaceae</taxon>
        <taxon>Goodfellowiella</taxon>
    </lineage>
</organism>
<evidence type="ECO:0000256" key="2">
    <source>
        <dbReference type="ARBA" id="ARBA00023033"/>
    </source>
</evidence>
<name>A0AAE3GLN0_9PSEU</name>
<accession>A0AAE3GLN0</accession>
<evidence type="ECO:0000313" key="4">
    <source>
        <dbReference type="EMBL" id="MCP2169878.1"/>
    </source>
</evidence>
<evidence type="ECO:0000259" key="3">
    <source>
        <dbReference type="Pfam" id="PF01494"/>
    </source>
</evidence>
<dbReference type="EMBL" id="JAMTCK010000021">
    <property type="protein sequence ID" value="MCP2169878.1"/>
    <property type="molecule type" value="Genomic_DNA"/>
</dbReference>
<keyword evidence="5" id="KW-1185">Reference proteome</keyword>
<dbReference type="PANTHER" id="PTHR13789">
    <property type="entry name" value="MONOOXYGENASE"/>
    <property type="match status" value="1"/>
</dbReference>
<dbReference type="AlphaFoldDB" id="A0AAE3GLN0"/>
<feature type="domain" description="FAD-binding" evidence="3">
    <location>
        <begin position="4"/>
        <end position="337"/>
    </location>
</feature>
<gene>
    <name evidence="4" type="ORF">LX83_006764</name>
</gene>
<proteinExistence type="predicted"/>
<dbReference type="InterPro" id="IPR050493">
    <property type="entry name" value="FAD-dep_Monooxygenase_BioMet"/>
</dbReference>
<dbReference type="PANTHER" id="PTHR13789:SF309">
    <property type="entry name" value="PUTATIVE (AFU_ORTHOLOGUE AFUA_6G14510)-RELATED"/>
    <property type="match status" value="1"/>
</dbReference>
<dbReference type="Gene3D" id="3.50.50.60">
    <property type="entry name" value="FAD/NAD(P)-binding domain"/>
    <property type="match status" value="1"/>
</dbReference>
<dbReference type="GO" id="GO:0071949">
    <property type="term" value="F:FAD binding"/>
    <property type="evidence" value="ECO:0007669"/>
    <property type="project" value="InterPro"/>
</dbReference>
<keyword evidence="2" id="KW-0503">Monooxygenase</keyword>
<dbReference type="InterPro" id="IPR036188">
    <property type="entry name" value="FAD/NAD-bd_sf"/>
</dbReference>
<evidence type="ECO:0000256" key="1">
    <source>
        <dbReference type="ARBA" id="ARBA00023002"/>
    </source>
</evidence>
<dbReference type="RefSeq" id="WP_253779337.1">
    <property type="nucleotide sequence ID" value="NZ_JAMTCK010000021.1"/>
</dbReference>
<dbReference type="Pfam" id="PF01494">
    <property type="entry name" value="FAD_binding_3"/>
    <property type="match status" value="1"/>
</dbReference>
<dbReference type="InterPro" id="IPR002938">
    <property type="entry name" value="FAD-bd"/>
</dbReference>
<comment type="caution">
    <text evidence="4">The sequence shown here is derived from an EMBL/GenBank/DDBJ whole genome shotgun (WGS) entry which is preliminary data.</text>
</comment>
<dbReference type="PRINTS" id="PR00420">
    <property type="entry name" value="RNGMNOXGNASE"/>
</dbReference>
<dbReference type="Proteomes" id="UP001206128">
    <property type="component" value="Unassembled WGS sequence"/>
</dbReference>
<evidence type="ECO:0000313" key="5">
    <source>
        <dbReference type="Proteomes" id="UP001206128"/>
    </source>
</evidence>
<keyword evidence="1" id="KW-0560">Oxidoreductase</keyword>